<gene>
    <name evidence="5" type="ORF">A6M21_15615</name>
</gene>
<name>A0A1B7LB34_9FIRM</name>
<dbReference type="PRINTS" id="PR00778">
    <property type="entry name" value="HTHARSR"/>
</dbReference>
<evidence type="ECO:0000259" key="4">
    <source>
        <dbReference type="PROSITE" id="PS50987"/>
    </source>
</evidence>
<keyword evidence="1" id="KW-0805">Transcription regulation</keyword>
<dbReference type="PANTHER" id="PTHR43132:SF6">
    <property type="entry name" value="HTH-TYPE TRANSCRIPTIONAL REPRESSOR CZRA"/>
    <property type="match status" value="1"/>
</dbReference>
<comment type="caution">
    <text evidence="5">The sequence shown here is derived from an EMBL/GenBank/DDBJ whole genome shotgun (WGS) entry which is preliminary data.</text>
</comment>
<dbReference type="InterPro" id="IPR051011">
    <property type="entry name" value="Metal_resp_trans_reg"/>
</dbReference>
<keyword evidence="2" id="KW-0238">DNA-binding</keyword>
<sequence>MIMSNCRDVLSWEECQQVSEFLQGFSNPVRLKVLCTLHDHEKSVGEIAALLNAKPSNISQQLKILMSRGYVSKRREERNVYYSIRSKEIYDLLEYLRLLAKEQT</sequence>
<evidence type="ECO:0000313" key="6">
    <source>
        <dbReference type="Proteomes" id="UP000078532"/>
    </source>
</evidence>
<dbReference type="STRING" id="1838280.A6M21_15615"/>
<keyword evidence="3" id="KW-0804">Transcription</keyword>
<dbReference type="CDD" id="cd00090">
    <property type="entry name" value="HTH_ARSR"/>
    <property type="match status" value="1"/>
</dbReference>
<dbReference type="SMART" id="SM00418">
    <property type="entry name" value="HTH_ARSR"/>
    <property type="match status" value="1"/>
</dbReference>
<evidence type="ECO:0000313" key="5">
    <source>
        <dbReference type="EMBL" id="OAT79525.1"/>
    </source>
</evidence>
<dbReference type="AlphaFoldDB" id="A0A1B7LB34"/>
<evidence type="ECO:0000256" key="3">
    <source>
        <dbReference type="ARBA" id="ARBA00023163"/>
    </source>
</evidence>
<keyword evidence="6" id="KW-1185">Reference proteome</keyword>
<protein>
    <recommendedName>
        <fullName evidence="4">HTH arsR-type domain-containing protein</fullName>
    </recommendedName>
</protein>
<reference evidence="5 6" key="1">
    <citation type="submission" date="2016-04" db="EMBL/GenBank/DDBJ databases">
        <authorList>
            <person name="Evans L.H."/>
            <person name="Alamgir A."/>
            <person name="Owens N."/>
            <person name="Weber N.D."/>
            <person name="Virtaneva K."/>
            <person name="Barbian K."/>
            <person name="Babar A."/>
            <person name="Rosenke K."/>
        </authorList>
    </citation>
    <scope>NUCLEOTIDE SEQUENCE [LARGE SCALE GENOMIC DNA]</scope>
    <source>
        <strain evidence="5 6">LMa1</strain>
    </source>
</reference>
<dbReference type="GO" id="GO:0003700">
    <property type="term" value="F:DNA-binding transcription factor activity"/>
    <property type="evidence" value="ECO:0007669"/>
    <property type="project" value="InterPro"/>
</dbReference>
<dbReference type="PROSITE" id="PS50987">
    <property type="entry name" value="HTH_ARSR_2"/>
    <property type="match status" value="1"/>
</dbReference>
<dbReference type="PANTHER" id="PTHR43132">
    <property type="entry name" value="ARSENICAL RESISTANCE OPERON REPRESSOR ARSR-RELATED"/>
    <property type="match status" value="1"/>
</dbReference>
<dbReference type="InterPro" id="IPR001845">
    <property type="entry name" value="HTH_ArsR_DNA-bd_dom"/>
</dbReference>
<dbReference type="SUPFAM" id="SSF46785">
    <property type="entry name" value="Winged helix' DNA-binding domain"/>
    <property type="match status" value="1"/>
</dbReference>
<dbReference type="Proteomes" id="UP000078532">
    <property type="component" value="Unassembled WGS sequence"/>
</dbReference>
<proteinExistence type="predicted"/>
<dbReference type="EMBL" id="LYVF01000193">
    <property type="protein sequence ID" value="OAT79525.1"/>
    <property type="molecule type" value="Genomic_DNA"/>
</dbReference>
<dbReference type="InterPro" id="IPR036390">
    <property type="entry name" value="WH_DNA-bd_sf"/>
</dbReference>
<dbReference type="GO" id="GO:0003677">
    <property type="term" value="F:DNA binding"/>
    <property type="evidence" value="ECO:0007669"/>
    <property type="project" value="UniProtKB-KW"/>
</dbReference>
<evidence type="ECO:0000256" key="2">
    <source>
        <dbReference type="ARBA" id="ARBA00023125"/>
    </source>
</evidence>
<dbReference type="InterPro" id="IPR011991">
    <property type="entry name" value="ArsR-like_HTH"/>
</dbReference>
<evidence type="ECO:0000256" key="1">
    <source>
        <dbReference type="ARBA" id="ARBA00023015"/>
    </source>
</evidence>
<dbReference type="Gene3D" id="1.10.10.10">
    <property type="entry name" value="Winged helix-like DNA-binding domain superfamily/Winged helix DNA-binding domain"/>
    <property type="match status" value="1"/>
</dbReference>
<feature type="domain" description="HTH arsR-type" evidence="4">
    <location>
        <begin position="10"/>
        <end position="104"/>
    </location>
</feature>
<organism evidence="5 6">
    <name type="scientific">Desulfotomaculum copahuensis</name>
    <dbReference type="NCBI Taxonomy" id="1838280"/>
    <lineage>
        <taxon>Bacteria</taxon>
        <taxon>Bacillati</taxon>
        <taxon>Bacillota</taxon>
        <taxon>Clostridia</taxon>
        <taxon>Eubacteriales</taxon>
        <taxon>Desulfotomaculaceae</taxon>
        <taxon>Desulfotomaculum</taxon>
    </lineage>
</organism>
<dbReference type="NCBIfam" id="NF033788">
    <property type="entry name" value="HTH_metalloreg"/>
    <property type="match status" value="1"/>
</dbReference>
<dbReference type="InterPro" id="IPR036388">
    <property type="entry name" value="WH-like_DNA-bd_sf"/>
</dbReference>
<accession>A0A1B7LB34</accession>
<dbReference type="Pfam" id="PF01022">
    <property type="entry name" value="HTH_5"/>
    <property type="match status" value="1"/>
</dbReference>